<evidence type="ECO:0000256" key="1">
    <source>
        <dbReference type="SAM" id="MobiDB-lite"/>
    </source>
</evidence>
<accession>A0ABY4WK23</accession>
<keyword evidence="4" id="KW-1185">Reference proteome</keyword>
<dbReference type="InterPro" id="IPR019076">
    <property type="entry name" value="Spore_lipoprot_YhcN/YlaJ-like"/>
</dbReference>
<evidence type="ECO:0000256" key="2">
    <source>
        <dbReference type="SAM" id="SignalP"/>
    </source>
</evidence>
<keyword evidence="2" id="KW-0732">Signal</keyword>
<sequence>MNKKWMYPVVGLLILASLPGCGKSSTGPNPKTQNAAQTQKAAQTQNAAHTQKARPQAGTQGTAQTNMHPYTTNYFHYDGTQQRMGVNQFDRIAAERLVRAASTVPGVSGATAVVHGNDAVIGVKTRFPANQTQQRQVIEQKVHAAARSASPQMRIRVTSDDHMYGRVHRLSTSLTHGVSNAAHSLTTGPTTVGGNLSNAAGDFTALIRDLGRSVTAPFR</sequence>
<feature type="compositionally biased region" description="Low complexity" evidence="1">
    <location>
        <begin position="31"/>
        <end position="50"/>
    </location>
</feature>
<evidence type="ECO:0000313" key="3">
    <source>
        <dbReference type="EMBL" id="USG67513.1"/>
    </source>
</evidence>
<feature type="region of interest" description="Disordered" evidence="1">
    <location>
        <begin position="23"/>
        <end position="67"/>
    </location>
</feature>
<dbReference type="RefSeq" id="WP_251874612.1">
    <property type="nucleotide sequence ID" value="NZ_CP098755.1"/>
</dbReference>
<feature type="compositionally biased region" description="Polar residues" evidence="1">
    <location>
        <begin position="57"/>
        <end position="67"/>
    </location>
</feature>
<gene>
    <name evidence="3" type="ORF">NDK47_09665</name>
</gene>
<evidence type="ECO:0000313" key="4">
    <source>
        <dbReference type="Proteomes" id="UP001056500"/>
    </source>
</evidence>
<reference evidence="3" key="1">
    <citation type="submission" date="2022-06" db="EMBL/GenBank/DDBJ databases">
        <title>Genome sequencing of Brevibacillus sp. BB3-R1.</title>
        <authorList>
            <person name="Heo J."/>
            <person name="Lee D."/>
            <person name="Won M."/>
            <person name="Han B.-H."/>
            <person name="Hong S.-B."/>
            <person name="Kwon S.-W."/>
        </authorList>
    </citation>
    <scope>NUCLEOTIDE SEQUENCE</scope>
    <source>
        <strain evidence="3">BB3-R1</strain>
    </source>
</reference>
<dbReference type="EMBL" id="CP098755">
    <property type="protein sequence ID" value="USG67513.1"/>
    <property type="molecule type" value="Genomic_DNA"/>
</dbReference>
<dbReference type="Pfam" id="PF09580">
    <property type="entry name" value="Spore_YhcN_YlaJ"/>
    <property type="match status" value="1"/>
</dbReference>
<protein>
    <submittedName>
        <fullName evidence="3">YhcN/YlaJ family sporulation lipoprotein</fullName>
    </submittedName>
</protein>
<organism evidence="3 4">
    <name type="scientific">Brevibacillus ruminantium</name>
    <dbReference type="NCBI Taxonomy" id="2950604"/>
    <lineage>
        <taxon>Bacteria</taxon>
        <taxon>Bacillati</taxon>
        <taxon>Bacillota</taxon>
        <taxon>Bacilli</taxon>
        <taxon>Bacillales</taxon>
        <taxon>Paenibacillaceae</taxon>
        <taxon>Brevibacillus</taxon>
    </lineage>
</organism>
<keyword evidence="3" id="KW-0449">Lipoprotein</keyword>
<feature type="signal peptide" evidence="2">
    <location>
        <begin position="1"/>
        <end position="22"/>
    </location>
</feature>
<dbReference type="Proteomes" id="UP001056500">
    <property type="component" value="Chromosome"/>
</dbReference>
<name>A0ABY4WK23_9BACL</name>
<feature type="chain" id="PRO_5046093354" evidence="2">
    <location>
        <begin position="23"/>
        <end position="219"/>
    </location>
</feature>
<proteinExistence type="predicted"/>